<evidence type="ECO:0000256" key="1">
    <source>
        <dbReference type="SAM" id="MobiDB-lite"/>
    </source>
</evidence>
<dbReference type="SUPFAM" id="SSF160582">
    <property type="entry name" value="MbtH-like"/>
    <property type="match status" value="1"/>
</dbReference>
<name>A0A918GW42_STRGD</name>
<dbReference type="InterPro" id="IPR037407">
    <property type="entry name" value="MLP_fam"/>
</dbReference>
<evidence type="ECO:0000313" key="4">
    <source>
        <dbReference type="Proteomes" id="UP000653493"/>
    </source>
</evidence>
<evidence type="ECO:0000259" key="2">
    <source>
        <dbReference type="SMART" id="SM00923"/>
    </source>
</evidence>
<dbReference type="Gene3D" id="3.90.820.10">
    <property type="entry name" value="Structural Genomics, Unknown Function 30-nov-00 1gh9 Mol_id"/>
    <property type="match status" value="1"/>
</dbReference>
<protein>
    <recommendedName>
        <fullName evidence="2">MbtH-like domain-containing protein</fullName>
    </recommendedName>
</protein>
<keyword evidence="4" id="KW-1185">Reference proteome</keyword>
<organism evidence="3 4">
    <name type="scientific">Streptomyces griseoviridis</name>
    <dbReference type="NCBI Taxonomy" id="45398"/>
    <lineage>
        <taxon>Bacteria</taxon>
        <taxon>Bacillati</taxon>
        <taxon>Actinomycetota</taxon>
        <taxon>Actinomycetes</taxon>
        <taxon>Kitasatosporales</taxon>
        <taxon>Streptomycetaceae</taxon>
        <taxon>Streptomyces</taxon>
    </lineage>
</organism>
<dbReference type="AlphaFoldDB" id="A0A918GW42"/>
<dbReference type="SMART" id="SM00923">
    <property type="entry name" value="MbtH"/>
    <property type="match status" value="1"/>
</dbReference>
<accession>A0A918GW42</accession>
<dbReference type="InterPro" id="IPR005153">
    <property type="entry name" value="MbtH-like_dom"/>
</dbReference>
<dbReference type="GO" id="GO:0019290">
    <property type="term" value="P:siderophore biosynthetic process"/>
    <property type="evidence" value="ECO:0007669"/>
    <property type="project" value="TreeGrafter"/>
</dbReference>
<reference evidence="3" key="1">
    <citation type="journal article" date="2014" name="Int. J. Syst. Evol. Microbiol.">
        <title>Complete genome sequence of Corynebacterium casei LMG S-19264T (=DSM 44701T), isolated from a smear-ripened cheese.</title>
        <authorList>
            <consortium name="US DOE Joint Genome Institute (JGI-PGF)"/>
            <person name="Walter F."/>
            <person name="Albersmeier A."/>
            <person name="Kalinowski J."/>
            <person name="Ruckert C."/>
        </authorList>
    </citation>
    <scope>NUCLEOTIDE SEQUENCE</scope>
    <source>
        <strain evidence="3">JCM 4234</strain>
    </source>
</reference>
<feature type="region of interest" description="Disordered" evidence="1">
    <location>
        <begin position="1"/>
        <end position="48"/>
    </location>
</feature>
<proteinExistence type="predicted"/>
<dbReference type="SUPFAM" id="SSF52777">
    <property type="entry name" value="CoA-dependent acyltransferases"/>
    <property type="match status" value="1"/>
</dbReference>
<dbReference type="Proteomes" id="UP000653493">
    <property type="component" value="Unassembled WGS sequence"/>
</dbReference>
<dbReference type="Pfam" id="PF03621">
    <property type="entry name" value="MbtH"/>
    <property type="match status" value="1"/>
</dbReference>
<sequence length="378" mass="41528">MCGAEEALDHWRRTLTPPPPESALPTDRPYPPGPSPARRSRAARTGVPDAPDPVLLAAFFALLHRYGGTPDLTVGHDGLPVRVSLRYQPSFRELVRRVTQAFEEAEGRRLPFEMLVDELRPRPTRGGGLFCNTAFATTARPPAGFPAPFDLLLCVRDGAAHVTYHPDLFDAATADRVLGHYRTLLADALARPDTPVTRLALLEPDEYRRIVTGGGTAGCGARSRRYVLDPYLRPVPDGVTGELYLGAAGAARVRPGRRGPTAERFVADPFGPPGGRLHRTGTLVRRRGDVLWHHRTTASPSTEDEEYSPMSNPFEDPDGVYVVLVNDEDQHSLWPDFADVPAGWRTVHGPASRQSCLDHVEAHWTDLRPRSLAEVMDG</sequence>
<dbReference type="PANTHER" id="PTHR38444">
    <property type="entry name" value="ENTEROBACTIN BIOSYNTHESIS PROTEIN YBDZ"/>
    <property type="match status" value="1"/>
</dbReference>
<dbReference type="Gene3D" id="3.30.559.30">
    <property type="entry name" value="Nonribosomal peptide synthetase, condensation domain"/>
    <property type="match status" value="1"/>
</dbReference>
<gene>
    <name evidence="3" type="ORF">GCM10010238_65420</name>
</gene>
<comment type="caution">
    <text evidence="3">The sequence shown here is derived from an EMBL/GenBank/DDBJ whole genome shotgun (WGS) entry which is preliminary data.</text>
</comment>
<dbReference type="PANTHER" id="PTHR38444:SF1">
    <property type="entry name" value="ENTEROBACTIN BIOSYNTHESIS PROTEIN YBDZ"/>
    <property type="match status" value="1"/>
</dbReference>
<dbReference type="GO" id="GO:0005829">
    <property type="term" value="C:cytosol"/>
    <property type="evidence" value="ECO:0007669"/>
    <property type="project" value="TreeGrafter"/>
</dbReference>
<dbReference type="SUPFAM" id="SSF56801">
    <property type="entry name" value="Acetyl-CoA synthetase-like"/>
    <property type="match status" value="1"/>
</dbReference>
<dbReference type="Gene3D" id="2.30.38.10">
    <property type="entry name" value="Luciferase, Domain 3"/>
    <property type="match status" value="1"/>
</dbReference>
<dbReference type="EMBL" id="BMSL01000035">
    <property type="protein sequence ID" value="GGS67611.1"/>
    <property type="molecule type" value="Genomic_DNA"/>
</dbReference>
<feature type="compositionally biased region" description="Pro residues" evidence="1">
    <location>
        <begin position="16"/>
        <end position="35"/>
    </location>
</feature>
<evidence type="ECO:0000313" key="3">
    <source>
        <dbReference type="EMBL" id="GGS67611.1"/>
    </source>
</evidence>
<feature type="domain" description="MbtH-like" evidence="2">
    <location>
        <begin position="312"/>
        <end position="362"/>
    </location>
</feature>
<reference evidence="3" key="2">
    <citation type="submission" date="2020-09" db="EMBL/GenBank/DDBJ databases">
        <authorList>
            <person name="Sun Q."/>
            <person name="Ohkuma M."/>
        </authorList>
    </citation>
    <scope>NUCLEOTIDE SEQUENCE</scope>
    <source>
        <strain evidence="3">JCM 4234</strain>
    </source>
</reference>
<dbReference type="InterPro" id="IPR038020">
    <property type="entry name" value="MbtH-like_sf"/>
</dbReference>